<keyword evidence="3" id="KW-1185">Reference proteome</keyword>
<dbReference type="GO" id="GO:0016787">
    <property type="term" value="F:hydrolase activity"/>
    <property type="evidence" value="ECO:0007669"/>
    <property type="project" value="UniProtKB-KW"/>
</dbReference>
<dbReference type="EMBL" id="JBHSIV010000044">
    <property type="protein sequence ID" value="MFC5065730.1"/>
    <property type="molecule type" value="Genomic_DNA"/>
</dbReference>
<evidence type="ECO:0000259" key="1">
    <source>
        <dbReference type="Pfam" id="PF00561"/>
    </source>
</evidence>
<dbReference type="InterPro" id="IPR029058">
    <property type="entry name" value="AB_hydrolase_fold"/>
</dbReference>
<evidence type="ECO:0000313" key="3">
    <source>
        <dbReference type="Proteomes" id="UP001595947"/>
    </source>
</evidence>
<reference evidence="3" key="1">
    <citation type="journal article" date="2019" name="Int. J. Syst. Evol. Microbiol.">
        <title>The Global Catalogue of Microorganisms (GCM) 10K type strain sequencing project: providing services to taxonomists for standard genome sequencing and annotation.</title>
        <authorList>
            <consortium name="The Broad Institute Genomics Platform"/>
            <consortium name="The Broad Institute Genome Sequencing Center for Infectious Disease"/>
            <person name="Wu L."/>
            <person name="Ma J."/>
        </authorList>
    </citation>
    <scope>NUCLEOTIDE SEQUENCE [LARGE SCALE GENOMIC DNA]</scope>
    <source>
        <strain evidence="3">CGMCC 4.7093</strain>
    </source>
</reference>
<dbReference type="InterPro" id="IPR050266">
    <property type="entry name" value="AB_hydrolase_sf"/>
</dbReference>
<protein>
    <submittedName>
        <fullName evidence="2">Alpha/beta fold hydrolase</fullName>
    </submittedName>
</protein>
<sequence length="249" mass="26621">MERSVVLGGVPTRVLDEGRGPAVVLVHATPFDLDYWSGIAADLSADHRVVRYDLPGHGAASAAPVPTTDRLVGDLIDLLDLLDVPDAHLVGHSLGATVVQRCALEHPTRVRRLSLLGARATPSPLFETLADALRRDVAAADLSINRWFTPTHLARNGDAVRYARTRIEATPVAVWADGLDLLASTDVLADLPRLTVPADVLVGEDDHGAKPEHGQEIAAAIPGARFHLIPRARSLVALENPEIVAPLLR</sequence>
<feature type="domain" description="AB hydrolase-1" evidence="1">
    <location>
        <begin position="21"/>
        <end position="240"/>
    </location>
</feature>
<dbReference type="RefSeq" id="WP_378039050.1">
    <property type="nucleotide sequence ID" value="NZ_JBHSIV010000044.1"/>
</dbReference>
<dbReference type="PANTHER" id="PTHR43798">
    <property type="entry name" value="MONOACYLGLYCEROL LIPASE"/>
    <property type="match status" value="1"/>
</dbReference>
<dbReference type="Gene3D" id="3.40.50.1820">
    <property type="entry name" value="alpha/beta hydrolase"/>
    <property type="match status" value="1"/>
</dbReference>
<dbReference type="Proteomes" id="UP001595947">
    <property type="component" value="Unassembled WGS sequence"/>
</dbReference>
<proteinExistence type="predicted"/>
<dbReference type="SUPFAM" id="SSF53474">
    <property type="entry name" value="alpha/beta-Hydrolases"/>
    <property type="match status" value="1"/>
</dbReference>
<comment type="caution">
    <text evidence="2">The sequence shown here is derived from an EMBL/GenBank/DDBJ whole genome shotgun (WGS) entry which is preliminary data.</text>
</comment>
<organism evidence="2 3">
    <name type="scientific">Actinomycetospora atypica</name>
    <dbReference type="NCBI Taxonomy" id="1290095"/>
    <lineage>
        <taxon>Bacteria</taxon>
        <taxon>Bacillati</taxon>
        <taxon>Actinomycetota</taxon>
        <taxon>Actinomycetes</taxon>
        <taxon>Pseudonocardiales</taxon>
        <taxon>Pseudonocardiaceae</taxon>
        <taxon>Actinomycetospora</taxon>
    </lineage>
</organism>
<name>A0ABV9YS48_9PSEU</name>
<evidence type="ECO:0000313" key="2">
    <source>
        <dbReference type="EMBL" id="MFC5065730.1"/>
    </source>
</evidence>
<keyword evidence="2" id="KW-0378">Hydrolase</keyword>
<accession>A0ABV9YS48</accession>
<gene>
    <name evidence="2" type="ORF">ACFPBZ_26175</name>
</gene>
<dbReference type="Pfam" id="PF00561">
    <property type="entry name" value="Abhydrolase_1"/>
    <property type="match status" value="1"/>
</dbReference>
<dbReference type="PRINTS" id="PR00111">
    <property type="entry name" value="ABHYDROLASE"/>
</dbReference>
<dbReference type="InterPro" id="IPR000073">
    <property type="entry name" value="AB_hydrolase_1"/>
</dbReference>